<dbReference type="PANTHER" id="PTHR47763:SF1">
    <property type="entry name" value="DUF659 DOMAIN-CONTAINING PROTEIN"/>
    <property type="match status" value="1"/>
</dbReference>
<dbReference type="Pfam" id="PF25106">
    <property type="entry name" value="VWA_4"/>
    <property type="match status" value="1"/>
</dbReference>
<evidence type="ECO:0000256" key="1">
    <source>
        <dbReference type="ARBA" id="ARBA00004613"/>
    </source>
</evidence>
<dbReference type="Proteomes" id="UP001470230">
    <property type="component" value="Unassembled WGS sequence"/>
</dbReference>
<comment type="caution">
    <text evidence="5">The sequence shown here is derived from an EMBL/GenBank/DDBJ whole genome shotgun (WGS) entry which is preliminary data.</text>
</comment>
<dbReference type="InterPro" id="IPR056861">
    <property type="entry name" value="HMCN1-like_VWA"/>
</dbReference>
<dbReference type="Gene3D" id="3.40.50.410">
    <property type="entry name" value="von Willebrand factor, type A domain"/>
    <property type="match status" value="1"/>
</dbReference>
<evidence type="ECO:0000259" key="4">
    <source>
        <dbReference type="Pfam" id="PF25106"/>
    </source>
</evidence>
<dbReference type="SUPFAM" id="SSF53300">
    <property type="entry name" value="vWA-like"/>
    <property type="match status" value="1"/>
</dbReference>
<organism evidence="5 6">
    <name type="scientific">Tritrichomonas musculus</name>
    <dbReference type="NCBI Taxonomy" id="1915356"/>
    <lineage>
        <taxon>Eukaryota</taxon>
        <taxon>Metamonada</taxon>
        <taxon>Parabasalia</taxon>
        <taxon>Tritrichomonadida</taxon>
        <taxon>Tritrichomonadidae</taxon>
        <taxon>Tritrichomonas</taxon>
    </lineage>
</organism>
<comment type="subcellular location">
    <subcellularLocation>
        <location evidence="1">Secreted</location>
    </subcellularLocation>
</comment>
<gene>
    <name evidence="5" type="ORF">M9Y10_010805</name>
</gene>
<evidence type="ECO:0000256" key="3">
    <source>
        <dbReference type="ARBA" id="ARBA00022729"/>
    </source>
</evidence>
<evidence type="ECO:0000256" key="2">
    <source>
        <dbReference type="ARBA" id="ARBA00022525"/>
    </source>
</evidence>
<reference evidence="5 6" key="1">
    <citation type="submission" date="2024-04" db="EMBL/GenBank/DDBJ databases">
        <title>Tritrichomonas musculus Genome.</title>
        <authorList>
            <person name="Alves-Ferreira E."/>
            <person name="Grigg M."/>
            <person name="Lorenzi H."/>
            <person name="Galac M."/>
        </authorList>
    </citation>
    <scope>NUCLEOTIDE SEQUENCE [LARGE SCALE GENOMIC DNA]</scope>
    <source>
        <strain evidence="5 6">EAF2021</strain>
    </source>
</reference>
<keyword evidence="2" id="KW-0964">Secreted</keyword>
<dbReference type="InterPro" id="IPR036465">
    <property type="entry name" value="vWFA_dom_sf"/>
</dbReference>
<feature type="domain" description="Hemicentin-1-like von Willebrand factor A" evidence="4">
    <location>
        <begin position="168"/>
        <end position="285"/>
    </location>
</feature>
<dbReference type="PANTHER" id="PTHR47763">
    <property type="entry name" value="ALPHA-PROTEIN KINASE VWKA"/>
    <property type="match status" value="1"/>
</dbReference>
<keyword evidence="6" id="KW-1185">Reference proteome</keyword>
<name>A0ABR2ILS1_9EUKA</name>
<accession>A0ABR2ILS1</accession>
<evidence type="ECO:0000313" key="5">
    <source>
        <dbReference type="EMBL" id="KAK8865267.1"/>
    </source>
</evidence>
<dbReference type="InterPro" id="IPR052969">
    <property type="entry name" value="Thr-specific_kinase-like"/>
</dbReference>
<evidence type="ECO:0000313" key="6">
    <source>
        <dbReference type="Proteomes" id="UP001470230"/>
    </source>
</evidence>
<proteinExistence type="predicted"/>
<dbReference type="EMBL" id="JAPFFF010000016">
    <property type="protein sequence ID" value="KAK8865267.1"/>
    <property type="molecule type" value="Genomic_DNA"/>
</dbReference>
<protein>
    <recommendedName>
        <fullName evidence="4">Hemicentin-1-like von Willebrand factor A domain-containing protein</fullName>
    </recommendedName>
</protein>
<keyword evidence="3" id="KW-0732">Signal</keyword>
<sequence>MDTINIVICGNSPEAFAFLSKISESRHHVFMNKSPSNQSIDLLIIFDSFDPSLKKSINDKTICFCFNSSITLDFNNVYFCHFEEPKNGKMQTHQSFIIDSEVHSINHKFSQIYGILISIGYEIKFNETENSVFEPILAASALHQSSAPSESQKEDISICDPQKTTFHLIIALDCTGSMSNAINNIQRSLSNIVTVIKSEFKDILISFYAFRDYCDGEVIRKTIFQSDCNAIIHAISVERASGGGDTPEAHKTCLAYIKNDIEKYSKEMTNVCFFITDAPPHLVNQSSTYAQEVRVLNNSNLGFAADWIELANTLSNDGIQVFSFLTIRYTSVPMTLMSTTTHGLCFIIPDDSKVFENQMISIVSNLIDNTTAKSVDGIQMLSISDDLSNVNHEKDINNLSVKVITNTEEIKTALFEKGHLMRLKPSDRGAKRVTISSSELLDTGIIAIKGLKALYNIIKGDTSSYSFFDSNPKFNVFSSQLKEANPNPEWLKNTSLSCICSLMTIADSFESLSEIDEEDPTVVY</sequence>